<reference evidence="1 2" key="1">
    <citation type="submission" date="2023-03" db="EMBL/GenBank/DDBJ databases">
        <title>High recombination rates correlate with genetic variation in Cardiocondyla obscurior ants.</title>
        <authorList>
            <person name="Errbii M."/>
        </authorList>
    </citation>
    <scope>NUCLEOTIDE SEQUENCE [LARGE SCALE GENOMIC DNA]</scope>
    <source>
        <strain evidence="1">Alpha-2009</strain>
        <tissue evidence="1">Whole body</tissue>
    </source>
</reference>
<keyword evidence="2" id="KW-1185">Reference proteome</keyword>
<accession>A0AAW2GXH6</accession>
<dbReference type="CDD" id="cd22970">
    <property type="entry name" value="DD_NDKH5-like"/>
    <property type="match status" value="1"/>
</dbReference>
<gene>
    <name evidence="1" type="ORF">PUN28_000032</name>
</gene>
<dbReference type="Proteomes" id="UP001430953">
    <property type="component" value="Unassembled WGS sequence"/>
</dbReference>
<proteinExistence type="predicted"/>
<organism evidence="1 2">
    <name type="scientific">Cardiocondyla obscurior</name>
    <dbReference type="NCBI Taxonomy" id="286306"/>
    <lineage>
        <taxon>Eukaryota</taxon>
        <taxon>Metazoa</taxon>
        <taxon>Ecdysozoa</taxon>
        <taxon>Arthropoda</taxon>
        <taxon>Hexapoda</taxon>
        <taxon>Insecta</taxon>
        <taxon>Pterygota</taxon>
        <taxon>Neoptera</taxon>
        <taxon>Endopterygota</taxon>
        <taxon>Hymenoptera</taxon>
        <taxon>Apocrita</taxon>
        <taxon>Aculeata</taxon>
        <taxon>Formicoidea</taxon>
        <taxon>Formicidae</taxon>
        <taxon>Myrmicinae</taxon>
        <taxon>Cardiocondyla</taxon>
    </lineage>
</organism>
<protein>
    <submittedName>
        <fullName evidence="1">Uncharacterized protein</fullName>
    </submittedName>
</protein>
<comment type="caution">
    <text evidence="1">The sequence shown here is derived from an EMBL/GenBank/DDBJ whole genome shotgun (WGS) entry which is preliminary data.</text>
</comment>
<sequence length="161" mass="18106">MRDDSQEKEDETAGEFVPEIITLFSKRSARHRSGRKDSVYQACALACSVNSMKSVCTERRESQEVIEEELDIEYTLAVTEPEVVAYRGQIKCPPDSLDAAKSRAGKTTENFQRKTINPVLIEENCAANGEWPDPVSRLARWLILNNPNKPKLPEDLALIPT</sequence>
<evidence type="ECO:0000313" key="2">
    <source>
        <dbReference type="Proteomes" id="UP001430953"/>
    </source>
</evidence>
<dbReference type="AlphaFoldDB" id="A0AAW2GXH6"/>
<dbReference type="EMBL" id="JADYXP020000001">
    <property type="protein sequence ID" value="KAL0131980.1"/>
    <property type="molecule type" value="Genomic_DNA"/>
</dbReference>
<name>A0AAW2GXH6_9HYME</name>
<evidence type="ECO:0000313" key="1">
    <source>
        <dbReference type="EMBL" id="KAL0131980.1"/>
    </source>
</evidence>